<feature type="transmembrane region" description="Helical" evidence="2">
    <location>
        <begin position="71"/>
        <end position="95"/>
    </location>
</feature>
<keyword evidence="4" id="KW-1185">Reference proteome</keyword>
<feature type="transmembrane region" description="Helical" evidence="2">
    <location>
        <begin position="12"/>
        <end position="33"/>
    </location>
</feature>
<name>A0ABR7HLJ2_9FIRM</name>
<feature type="region of interest" description="Disordered" evidence="1">
    <location>
        <begin position="147"/>
        <end position="181"/>
    </location>
</feature>
<dbReference type="Proteomes" id="UP000636755">
    <property type="component" value="Unassembled WGS sequence"/>
</dbReference>
<reference evidence="3 4" key="1">
    <citation type="submission" date="2020-08" db="EMBL/GenBank/DDBJ databases">
        <title>Genome public.</title>
        <authorList>
            <person name="Liu C."/>
            <person name="Sun Q."/>
        </authorList>
    </citation>
    <scope>NUCLEOTIDE SEQUENCE [LARGE SCALE GENOMIC DNA]</scope>
    <source>
        <strain evidence="3 4">NSJ-71</strain>
    </source>
</reference>
<evidence type="ECO:0000256" key="2">
    <source>
        <dbReference type="SAM" id="Phobius"/>
    </source>
</evidence>
<dbReference type="EMBL" id="JACOPS010000003">
    <property type="protein sequence ID" value="MBC5728408.1"/>
    <property type="molecule type" value="Genomic_DNA"/>
</dbReference>
<sequence>MKKPNKKNTVNLFFSAFLILAFVVCAHFFSNFALGQNQVLSNVIQLFVYTVFGLLLFYATRVGDGKPVKRFSPITLIIMVLPALYIMIASIASGMPLHSAFVINDSSISIVTTLAAVVFGYGIPYTFLSGFEIAEEENESEKKFVEGGIEADIQDVENEEESEETSENAEETETSEENTEE</sequence>
<keyword evidence="2" id="KW-0812">Transmembrane</keyword>
<keyword evidence="2" id="KW-1133">Transmembrane helix</keyword>
<feature type="compositionally biased region" description="Acidic residues" evidence="1">
    <location>
        <begin position="152"/>
        <end position="181"/>
    </location>
</feature>
<evidence type="ECO:0000256" key="1">
    <source>
        <dbReference type="SAM" id="MobiDB-lite"/>
    </source>
</evidence>
<protein>
    <submittedName>
        <fullName evidence="3">Uncharacterized protein</fullName>
    </submittedName>
</protein>
<comment type="caution">
    <text evidence="3">The sequence shown here is derived from an EMBL/GenBank/DDBJ whole genome shotgun (WGS) entry which is preliminary data.</text>
</comment>
<gene>
    <name evidence="3" type="ORF">H8R91_07730</name>
</gene>
<accession>A0ABR7HLJ2</accession>
<feature type="transmembrane region" description="Helical" evidence="2">
    <location>
        <begin position="39"/>
        <end position="59"/>
    </location>
</feature>
<proteinExistence type="predicted"/>
<dbReference type="RefSeq" id="WP_022234073.1">
    <property type="nucleotide sequence ID" value="NZ_JACOPS010000003.1"/>
</dbReference>
<keyword evidence="2" id="KW-0472">Membrane</keyword>
<evidence type="ECO:0000313" key="3">
    <source>
        <dbReference type="EMBL" id="MBC5728408.1"/>
    </source>
</evidence>
<evidence type="ECO:0000313" key="4">
    <source>
        <dbReference type="Proteomes" id="UP000636755"/>
    </source>
</evidence>
<feature type="transmembrane region" description="Helical" evidence="2">
    <location>
        <begin position="107"/>
        <end position="128"/>
    </location>
</feature>
<organism evidence="3 4">
    <name type="scientific">Ruminococcus intestinalis</name>
    <dbReference type="NCBI Taxonomy" id="2763066"/>
    <lineage>
        <taxon>Bacteria</taxon>
        <taxon>Bacillati</taxon>
        <taxon>Bacillota</taxon>
        <taxon>Clostridia</taxon>
        <taxon>Eubacteriales</taxon>
        <taxon>Oscillospiraceae</taxon>
        <taxon>Ruminococcus</taxon>
    </lineage>
</organism>